<dbReference type="Proteomes" id="UP000078200">
    <property type="component" value="Unassembled WGS sequence"/>
</dbReference>
<sequence>MKWAPQFESEIPTNTENHQCWPTPLVALNVMPKSPFARGGAPNPCIHCYLMLIEALALCYISVAGIPPSNVIASEAAKILFRSGRTSLIPSLKRLSIKLTSRAAVMPLPKQIAVNRSEAKVVLISALKIN</sequence>
<reference evidence="1" key="1">
    <citation type="submission" date="2020-05" db="UniProtKB">
        <authorList>
            <consortium name="EnsemblMetazoa"/>
        </authorList>
    </citation>
    <scope>IDENTIFICATION</scope>
    <source>
        <strain evidence="1">TTRI</strain>
    </source>
</reference>
<evidence type="ECO:0000313" key="1">
    <source>
        <dbReference type="EnsemblMetazoa" id="GAUT022878-PA"/>
    </source>
</evidence>
<keyword evidence="2" id="KW-1185">Reference proteome</keyword>
<dbReference type="VEuPathDB" id="VectorBase:GAUT022878"/>
<dbReference type="AlphaFoldDB" id="A0A1A9V1K7"/>
<protein>
    <submittedName>
        <fullName evidence="1">Uncharacterized protein</fullName>
    </submittedName>
</protein>
<name>A0A1A9V1K7_GLOAU</name>
<dbReference type="EnsemblMetazoa" id="GAUT022878-RA">
    <property type="protein sequence ID" value="GAUT022878-PA"/>
    <property type="gene ID" value="GAUT022878"/>
</dbReference>
<proteinExistence type="predicted"/>
<evidence type="ECO:0000313" key="2">
    <source>
        <dbReference type="Proteomes" id="UP000078200"/>
    </source>
</evidence>
<accession>A0A1A9V1K7</accession>
<organism evidence="1 2">
    <name type="scientific">Glossina austeni</name>
    <name type="common">Savannah tsetse fly</name>
    <dbReference type="NCBI Taxonomy" id="7395"/>
    <lineage>
        <taxon>Eukaryota</taxon>
        <taxon>Metazoa</taxon>
        <taxon>Ecdysozoa</taxon>
        <taxon>Arthropoda</taxon>
        <taxon>Hexapoda</taxon>
        <taxon>Insecta</taxon>
        <taxon>Pterygota</taxon>
        <taxon>Neoptera</taxon>
        <taxon>Endopterygota</taxon>
        <taxon>Diptera</taxon>
        <taxon>Brachycera</taxon>
        <taxon>Muscomorpha</taxon>
        <taxon>Hippoboscoidea</taxon>
        <taxon>Glossinidae</taxon>
        <taxon>Glossina</taxon>
    </lineage>
</organism>